<dbReference type="Proteomes" id="UP000502035">
    <property type="component" value="Chromosome"/>
</dbReference>
<reference evidence="2 3" key="1">
    <citation type="submission" date="2020-03" db="EMBL/GenBank/DDBJ databases">
        <title>Nocardioides sp. nov., isolated from fish.</title>
        <authorList>
            <person name="Hyun D.-W."/>
            <person name="Bae J.-W."/>
        </authorList>
    </citation>
    <scope>NUCLEOTIDE SEQUENCE [LARGE SCALE GENOMIC DNA]</scope>
    <source>
        <strain evidence="2 3">HDW12A</strain>
    </source>
</reference>
<feature type="region of interest" description="Disordered" evidence="1">
    <location>
        <begin position="252"/>
        <end position="273"/>
    </location>
</feature>
<proteinExistence type="predicted"/>
<dbReference type="EMBL" id="CP049866">
    <property type="protein sequence ID" value="QIK74751.1"/>
    <property type="molecule type" value="Genomic_DNA"/>
</dbReference>
<evidence type="ECO:0000256" key="1">
    <source>
        <dbReference type="SAM" id="MobiDB-lite"/>
    </source>
</evidence>
<dbReference type="KEGG" id="npi:G7071_04235"/>
<evidence type="ECO:0000313" key="2">
    <source>
        <dbReference type="EMBL" id="QIK74751.1"/>
    </source>
</evidence>
<dbReference type="RefSeq" id="WP_166315280.1">
    <property type="nucleotide sequence ID" value="NZ_CP049866.1"/>
</dbReference>
<accession>A0A6G7YDN3</accession>
<evidence type="ECO:0000313" key="3">
    <source>
        <dbReference type="Proteomes" id="UP000502035"/>
    </source>
</evidence>
<gene>
    <name evidence="2" type="ORF">G7071_04235</name>
</gene>
<sequence>MMQDDNHLPSPLTIHLVRTAAESDDWGGPRFVAMSPQFVGLAGESQSSEGAVTELLWEILNSQSLAPDMIDAFRGAGYSEEVAQAWDALAKGANNRRYRYDPHAAVEILQRFTTGGVPALAACEYLAMGIQPPLAIAAHAVGGTPDEAHSYIRDSETPKWWEGAFDVDPWIASGFPFKRGRLYAHHCSVEEAREWEAVVLACGIADEDIRAILRANFTPELATVHVETAGQDAWSLAVEARRLIEERNRTHWANAPSPAGTHPWAVDGSEPPF</sequence>
<keyword evidence="3" id="KW-1185">Reference proteome</keyword>
<dbReference type="AlphaFoldDB" id="A0A6G7YDN3"/>
<organism evidence="2 3">
    <name type="scientific">Nocardioides piscis</name>
    <dbReference type="NCBI Taxonomy" id="2714938"/>
    <lineage>
        <taxon>Bacteria</taxon>
        <taxon>Bacillati</taxon>
        <taxon>Actinomycetota</taxon>
        <taxon>Actinomycetes</taxon>
        <taxon>Propionibacteriales</taxon>
        <taxon>Nocardioidaceae</taxon>
        <taxon>Nocardioides</taxon>
    </lineage>
</organism>
<name>A0A6G7YDN3_9ACTN</name>
<protein>
    <submittedName>
        <fullName evidence="2">Uncharacterized protein</fullName>
    </submittedName>
</protein>